<dbReference type="Pfam" id="PF08387">
    <property type="entry name" value="FBD"/>
    <property type="match status" value="1"/>
</dbReference>
<reference evidence="2" key="1">
    <citation type="submission" date="2019-12" db="EMBL/GenBank/DDBJ databases">
        <authorList>
            <person name="Scholes J."/>
        </authorList>
    </citation>
    <scope>NUCLEOTIDE SEQUENCE</scope>
</reference>
<keyword evidence="3" id="KW-1185">Reference proteome</keyword>
<dbReference type="SMART" id="SM00256">
    <property type="entry name" value="FBOX"/>
    <property type="match status" value="1"/>
</dbReference>
<dbReference type="AlphaFoldDB" id="A0A9N7NEJ7"/>
<name>A0A9N7NEJ7_STRHE</name>
<dbReference type="InterPro" id="IPR001810">
    <property type="entry name" value="F-box_dom"/>
</dbReference>
<dbReference type="Pfam" id="PF00646">
    <property type="entry name" value="F-box"/>
    <property type="match status" value="1"/>
</dbReference>
<dbReference type="Proteomes" id="UP001153555">
    <property type="component" value="Unassembled WGS sequence"/>
</dbReference>
<comment type="caution">
    <text evidence="2">The sequence shown here is derived from an EMBL/GenBank/DDBJ whole genome shotgun (WGS) entry which is preliminary data.</text>
</comment>
<dbReference type="EMBL" id="CACSLK010027837">
    <property type="protein sequence ID" value="CAA0832907.1"/>
    <property type="molecule type" value="Genomic_DNA"/>
</dbReference>
<evidence type="ECO:0000313" key="3">
    <source>
        <dbReference type="Proteomes" id="UP001153555"/>
    </source>
</evidence>
<dbReference type="PANTHER" id="PTHR31293:SF12">
    <property type="entry name" value="RNI-LIKE SUPERFAMILY PROTEIN"/>
    <property type="match status" value="1"/>
</dbReference>
<feature type="domain" description="F-box" evidence="1">
    <location>
        <begin position="1"/>
        <end position="37"/>
    </location>
</feature>
<accession>A0A9N7NEJ7</accession>
<sequence length="373" mass="42495">MDRLSSLPDKILHHLLSFLPTKTSVSTSILSKRWHSLWLHVPALDFDSRDYLPHSRPSMGSFITGAFLLRGAQTTNMFHLHCNRDGFDVVSYDIDMWVSAVTRLGVRNLDLHLHHNLLLPHSLFTCKTLVQLTLKCCRVGAGVGRATCNLPCLKKLHLESVEYQVKEALLSPLAPACPVLEELTVVDCFFFLDDDYDISSPTIKRLALGFRFKRREFHISKTMVRINAPALTYLEVYDCLYERLLFSPPPSLVKARVHIRYRSAGVLKFLHSLCCNVECLELQFVDSDSSKLLMEPNQVSKCLLSSNLTSIEIHQFGCTKGELEQVWYLLSNAKCLKRMEIYCSKTEPQVKSDALNIISSFHRVSQVCQLLLH</sequence>
<proteinExistence type="predicted"/>
<dbReference type="InterPro" id="IPR055294">
    <property type="entry name" value="FBL60-like"/>
</dbReference>
<dbReference type="Pfam" id="PF24758">
    <property type="entry name" value="LRR_At5g56370"/>
    <property type="match status" value="1"/>
</dbReference>
<dbReference type="Gene3D" id="3.80.10.10">
    <property type="entry name" value="Ribonuclease Inhibitor"/>
    <property type="match status" value="1"/>
</dbReference>
<dbReference type="SUPFAM" id="SSF52047">
    <property type="entry name" value="RNI-like"/>
    <property type="match status" value="1"/>
</dbReference>
<dbReference type="PROSITE" id="PS50181">
    <property type="entry name" value="FBOX"/>
    <property type="match status" value="1"/>
</dbReference>
<protein>
    <submittedName>
        <fullName evidence="2">F-box/LRR-repeat protein</fullName>
    </submittedName>
</protein>
<dbReference type="CDD" id="cd22160">
    <property type="entry name" value="F-box_AtFBL13-like"/>
    <property type="match status" value="1"/>
</dbReference>
<dbReference type="InterPro" id="IPR036047">
    <property type="entry name" value="F-box-like_dom_sf"/>
</dbReference>
<dbReference type="InterPro" id="IPR032675">
    <property type="entry name" value="LRR_dom_sf"/>
</dbReference>
<dbReference type="SUPFAM" id="SSF81383">
    <property type="entry name" value="F-box domain"/>
    <property type="match status" value="1"/>
</dbReference>
<gene>
    <name evidence="2" type="ORF">SHERM_28181</name>
</gene>
<dbReference type="InterPro" id="IPR055411">
    <property type="entry name" value="LRR_FXL15/At3g58940/PEG3-like"/>
</dbReference>
<dbReference type="OrthoDB" id="1436850at2759"/>
<dbReference type="InterPro" id="IPR053781">
    <property type="entry name" value="F-box_AtFBL13-like"/>
</dbReference>
<dbReference type="InterPro" id="IPR006566">
    <property type="entry name" value="FBD"/>
</dbReference>
<evidence type="ECO:0000313" key="2">
    <source>
        <dbReference type="EMBL" id="CAA0832907.1"/>
    </source>
</evidence>
<organism evidence="2 3">
    <name type="scientific">Striga hermonthica</name>
    <name type="common">Purple witchweed</name>
    <name type="synonym">Buchnera hermonthica</name>
    <dbReference type="NCBI Taxonomy" id="68872"/>
    <lineage>
        <taxon>Eukaryota</taxon>
        <taxon>Viridiplantae</taxon>
        <taxon>Streptophyta</taxon>
        <taxon>Embryophyta</taxon>
        <taxon>Tracheophyta</taxon>
        <taxon>Spermatophyta</taxon>
        <taxon>Magnoliopsida</taxon>
        <taxon>eudicotyledons</taxon>
        <taxon>Gunneridae</taxon>
        <taxon>Pentapetalae</taxon>
        <taxon>asterids</taxon>
        <taxon>lamiids</taxon>
        <taxon>Lamiales</taxon>
        <taxon>Orobanchaceae</taxon>
        <taxon>Buchnereae</taxon>
        <taxon>Striga</taxon>
    </lineage>
</organism>
<dbReference type="SMART" id="SM00579">
    <property type="entry name" value="FBD"/>
    <property type="match status" value="1"/>
</dbReference>
<dbReference type="PANTHER" id="PTHR31293">
    <property type="entry name" value="RNI-LIKE SUPERFAMILY PROTEIN"/>
    <property type="match status" value="1"/>
</dbReference>
<dbReference type="Gene3D" id="1.20.1280.50">
    <property type="match status" value="1"/>
</dbReference>
<evidence type="ECO:0000259" key="1">
    <source>
        <dbReference type="PROSITE" id="PS50181"/>
    </source>
</evidence>